<dbReference type="PRINTS" id="PR00449">
    <property type="entry name" value="RASTRNSFRMNG"/>
</dbReference>
<dbReference type="FunFam" id="3.40.50.300:FF:001447">
    <property type="entry name" value="Ras-related protein Rab-1B"/>
    <property type="match status" value="1"/>
</dbReference>
<dbReference type="PANTHER" id="PTHR47977">
    <property type="entry name" value="RAS-RELATED PROTEIN RAB"/>
    <property type="match status" value="1"/>
</dbReference>
<evidence type="ECO:0000256" key="1">
    <source>
        <dbReference type="ARBA" id="ARBA00006270"/>
    </source>
</evidence>
<evidence type="ECO:0000313" key="5">
    <source>
        <dbReference type="EMBL" id="CBI31384.3"/>
    </source>
</evidence>
<comment type="subcellular location">
    <subcellularLocation>
        <location evidence="4">Endomembrane system</location>
        <topology evidence="4">Lipid-anchor</topology>
    </subcellularLocation>
</comment>
<dbReference type="OrthoDB" id="9989112at2759"/>
<dbReference type="NCBIfam" id="TIGR00231">
    <property type="entry name" value="small_GTP"/>
    <property type="match status" value="1"/>
</dbReference>
<keyword evidence="2" id="KW-0547">Nucleotide-binding</keyword>
<gene>
    <name evidence="5" type="ordered locus">VIT_13s0019g05280</name>
</gene>
<name>D7TM17_VITVI</name>
<evidence type="ECO:0000313" key="6">
    <source>
        <dbReference type="Proteomes" id="UP000009183"/>
    </source>
</evidence>
<dbReference type="SMART" id="SM00174">
    <property type="entry name" value="RHO"/>
    <property type="match status" value="1"/>
</dbReference>
<evidence type="ECO:0000256" key="3">
    <source>
        <dbReference type="ARBA" id="ARBA00023134"/>
    </source>
</evidence>
<dbReference type="SMART" id="SM00173">
    <property type="entry name" value="RAS"/>
    <property type="match status" value="1"/>
</dbReference>
<dbReference type="SMART" id="SM00175">
    <property type="entry name" value="RAB"/>
    <property type="match status" value="1"/>
</dbReference>
<dbReference type="PROSITE" id="PS51419">
    <property type="entry name" value="RAB"/>
    <property type="match status" value="1"/>
</dbReference>
<dbReference type="GO" id="GO:0016192">
    <property type="term" value="P:vesicle-mediated transport"/>
    <property type="evidence" value="ECO:0000318"/>
    <property type="project" value="GO_Central"/>
</dbReference>
<evidence type="ECO:0000256" key="4">
    <source>
        <dbReference type="ARBA" id="ARBA00037868"/>
    </source>
</evidence>
<dbReference type="PaxDb" id="29760-VIT_13s0019g05280.t01"/>
<dbReference type="eggNOG" id="KOG0080">
    <property type="taxonomic scope" value="Eukaryota"/>
</dbReference>
<organism evidence="5 6">
    <name type="scientific">Vitis vinifera</name>
    <name type="common">Grape</name>
    <dbReference type="NCBI Taxonomy" id="29760"/>
    <lineage>
        <taxon>Eukaryota</taxon>
        <taxon>Viridiplantae</taxon>
        <taxon>Streptophyta</taxon>
        <taxon>Embryophyta</taxon>
        <taxon>Tracheophyta</taxon>
        <taxon>Spermatophyta</taxon>
        <taxon>Magnoliopsida</taxon>
        <taxon>eudicotyledons</taxon>
        <taxon>Gunneridae</taxon>
        <taxon>Pentapetalae</taxon>
        <taxon>rosids</taxon>
        <taxon>Vitales</taxon>
        <taxon>Vitaceae</taxon>
        <taxon>Viteae</taxon>
        <taxon>Vitis</taxon>
    </lineage>
</organism>
<dbReference type="STRING" id="29760.D7TM17"/>
<dbReference type="InterPro" id="IPR050227">
    <property type="entry name" value="Rab"/>
</dbReference>
<protein>
    <recommendedName>
        <fullName evidence="7">Ras-related protein RABC2a</fullName>
    </recommendedName>
</protein>
<dbReference type="InterPro" id="IPR027417">
    <property type="entry name" value="P-loop_NTPase"/>
</dbReference>
<dbReference type="Pfam" id="PF00071">
    <property type="entry name" value="Ras"/>
    <property type="match status" value="1"/>
</dbReference>
<evidence type="ECO:0008006" key="7">
    <source>
        <dbReference type="Google" id="ProtNLM"/>
    </source>
</evidence>
<dbReference type="OMA" id="MCPQEIL"/>
<dbReference type="GO" id="GO:0003924">
    <property type="term" value="F:GTPase activity"/>
    <property type="evidence" value="ECO:0000318"/>
    <property type="project" value="GO_Central"/>
</dbReference>
<dbReference type="InParanoid" id="D7TM17"/>
<dbReference type="Proteomes" id="UP000009183">
    <property type="component" value="Chromosome 13"/>
</dbReference>
<dbReference type="InterPro" id="IPR005225">
    <property type="entry name" value="Small_GTP-bd"/>
</dbReference>
<proteinExistence type="inferred from homology"/>
<accession>D7TM17</accession>
<dbReference type="EMBL" id="FN595998">
    <property type="protein sequence ID" value="CBI31384.3"/>
    <property type="molecule type" value="Genomic_DNA"/>
</dbReference>
<sequence length="165" mass="19205">MPNPTVEEKVAERPPEMRRRVMCPQEILHKLYVGVLHPKRVDFKIILLTIGGKKLKLTIWDTAGQERFGTLTNTYYRGVHGIILVYDVTRQETFTNLSDVWEKEVEFYSTNHKCIDFFVGNKVDRDSERNVTREGMSLAQEHNVHFLNVVLKLERMCSNALKNSP</sequence>
<keyword evidence="3" id="KW-0342">GTP-binding</keyword>
<dbReference type="InterPro" id="IPR001806">
    <property type="entry name" value="Small_GTPase"/>
</dbReference>
<keyword evidence="6" id="KW-1185">Reference proteome</keyword>
<evidence type="ECO:0000256" key="2">
    <source>
        <dbReference type="ARBA" id="ARBA00022741"/>
    </source>
</evidence>
<comment type="similarity">
    <text evidence="1">Belongs to the small GTPase superfamily. Rab family.</text>
</comment>
<dbReference type="AlphaFoldDB" id="D7TM17"/>
<dbReference type="GO" id="GO:0012505">
    <property type="term" value="C:endomembrane system"/>
    <property type="evidence" value="ECO:0007669"/>
    <property type="project" value="UniProtKB-SubCell"/>
</dbReference>
<dbReference type="Gene3D" id="3.40.50.300">
    <property type="entry name" value="P-loop containing nucleotide triphosphate hydrolases"/>
    <property type="match status" value="1"/>
</dbReference>
<dbReference type="GO" id="GO:0005525">
    <property type="term" value="F:GTP binding"/>
    <property type="evidence" value="ECO:0000318"/>
    <property type="project" value="GO_Central"/>
</dbReference>
<dbReference type="SUPFAM" id="SSF52540">
    <property type="entry name" value="P-loop containing nucleoside triphosphate hydrolases"/>
    <property type="match status" value="1"/>
</dbReference>
<dbReference type="PROSITE" id="PS51421">
    <property type="entry name" value="RAS"/>
    <property type="match status" value="1"/>
</dbReference>
<dbReference type="HOGENOM" id="CLU_1613776_0_0_1"/>
<reference evidence="6" key="1">
    <citation type="journal article" date="2007" name="Nature">
        <title>The grapevine genome sequence suggests ancestral hexaploidization in major angiosperm phyla.</title>
        <authorList>
            <consortium name="The French-Italian Public Consortium for Grapevine Genome Characterization."/>
            <person name="Jaillon O."/>
            <person name="Aury J.-M."/>
            <person name="Noel B."/>
            <person name="Policriti A."/>
            <person name="Clepet C."/>
            <person name="Casagrande A."/>
            <person name="Choisne N."/>
            <person name="Aubourg S."/>
            <person name="Vitulo N."/>
            <person name="Jubin C."/>
            <person name="Vezzi A."/>
            <person name="Legeai F."/>
            <person name="Hugueney P."/>
            <person name="Dasilva C."/>
            <person name="Horner D."/>
            <person name="Mica E."/>
            <person name="Jublot D."/>
            <person name="Poulain J."/>
            <person name="Bruyere C."/>
            <person name="Billault A."/>
            <person name="Segurens B."/>
            <person name="Gouyvenoux M."/>
            <person name="Ugarte E."/>
            <person name="Cattonaro F."/>
            <person name="Anthouard V."/>
            <person name="Vico V."/>
            <person name="Del Fabbro C."/>
            <person name="Alaux M."/>
            <person name="Di Gaspero G."/>
            <person name="Dumas V."/>
            <person name="Felice N."/>
            <person name="Paillard S."/>
            <person name="Juman I."/>
            <person name="Moroldo M."/>
            <person name="Scalabrin S."/>
            <person name="Canaguier A."/>
            <person name="Le Clainche I."/>
            <person name="Malacrida G."/>
            <person name="Durand E."/>
            <person name="Pesole G."/>
            <person name="Laucou V."/>
            <person name="Chatelet P."/>
            <person name="Merdinoglu D."/>
            <person name="Delledonne M."/>
            <person name="Pezzotti M."/>
            <person name="Lecharny A."/>
            <person name="Scarpelli C."/>
            <person name="Artiguenave F."/>
            <person name="Pe M.E."/>
            <person name="Valle G."/>
            <person name="Morgante M."/>
            <person name="Caboche M."/>
            <person name="Adam-Blondon A.-F."/>
            <person name="Weissenbach J."/>
            <person name="Quetier F."/>
            <person name="Wincker P."/>
        </authorList>
    </citation>
    <scope>NUCLEOTIDE SEQUENCE [LARGE SCALE GENOMIC DNA]</scope>
    <source>
        <strain evidence="6">cv. Pinot noir / PN40024</strain>
    </source>
</reference>